<dbReference type="AlphaFoldDB" id="A0A3M6TYH3"/>
<reference evidence="1 2" key="1">
    <citation type="journal article" date="2018" name="Sci. Rep.">
        <title>Comparative analysis of the Pocillopora damicornis genome highlights role of immune system in coral evolution.</title>
        <authorList>
            <person name="Cunning R."/>
            <person name="Bay R.A."/>
            <person name="Gillette P."/>
            <person name="Baker A.C."/>
            <person name="Traylor-Knowles N."/>
        </authorList>
    </citation>
    <scope>NUCLEOTIDE SEQUENCE [LARGE SCALE GENOMIC DNA]</scope>
    <source>
        <strain evidence="1">RSMAS</strain>
        <tissue evidence="1">Whole animal</tissue>
    </source>
</reference>
<evidence type="ECO:0000313" key="1">
    <source>
        <dbReference type="EMBL" id="RMX46475.1"/>
    </source>
</evidence>
<accession>A0A3M6TYH3</accession>
<organism evidence="1 2">
    <name type="scientific">Pocillopora damicornis</name>
    <name type="common">Cauliflower coral</name>
    <name type="synonym">Millepora damicornis</name>
    <dbReference type="NCBI Taxonomy" id="46731"/>
    <lineage>
        <taxon>Eukaryota</taxon>
        <taxon>Metazoa</taxon>
        <taxon>Cnidaria</taxon>
        <taxon>Anthozoa</taxon>
        <taxon>Hexacorallia</taxon>
        <taxon>Scleractinia</taxon>
        <taxon>Astrocoeniina</taxon>
        <taxon>Pocilloporidae</taxon>
        <taxon>Pocillopora</taxon>
    </lineage>
</organism>
<dbReference type="Proteomes" id="UP000275408">
    <property type="component" value="Unassembled WGS sequence"/>
</dbReference>
<comment type="caution">
    <text evidence="1">The sequence shown here is derived from an EMBL/GenBank/DDBJ whole genome shotgun (WGS) entry which is preliminary data.</text>
</comment>
<gene>
    <name evidence="1" type="ORF">pdam_00017826</name>
</gene>
<keyword evidence="2" id="KW-1185">Reference proteome</keyword>
<name>A0A3M6TYH3_POCDA</name>
<sequence>MKRTKFPQEPDNDKTYLRNIIGDKKRRLIMAMYGGVKILQPEETWNGRKNLKKGALQNHLRLSLKLKLANPWIGEFMVDMPMEVMDCITEFVLNQNSFGHKFSETNNQLSYRI</sequence>
<dbReference type="EMBL" id="RCHS01002701">
    <property type="protein sequence ID" value="RMX46475.1"/>
    <property type="molecule type" value="Genomic_DNA"/>
</dbReference>
<proteinExistence type="predicted"/>
<evidence type="ECO:0000313" key="2">
    <source>
        <dbReference type="Proteomes" id="UP000275408"/>
    </source>
</evidence>
<protein>
    <submittedName>
        <fullName evidence="1">Uncharacterized protein</fullName>
    </submittedName>
</protein>